<dbReference type="InterPro" id="IPR006797">
    <property type="entry name" value="PRELI/MSF1_dom"/>
</dbReference>
<sequence length="213" mass="23804">MITFEAQHLFPFPFREVALGIWHKYPNELSEHITSVDVLNRSFLSDGTLRTERLITIRQSAPRWIMKLVGGAEEQFVREVIFSKPAGLSGPSSPAMILMGSINLSMSSIMICKEKIRYEPSPANPNYTIFKQIAEMEAQGRLAAGQTWQAIGKQVESWGRDRFAKNAATGREGFTGVLKNLFVDQAIQRSSPEHNGDNSKDTSQSSHRSLFSA</sequence>
<evidence type="ECO:0000256" key="1">
    <source>
        <dbReference type="SAM" id="MobiDB-lite"/>
    </source>
</evidence>
<dbReference type="PANTHER" id="PTHR11158">
    <property type="entry name" value="MSF1/PX19 RELATED"/>
    <property type="match status" value="1"/>
</dbReference>
<proteinExistence type="predicted"/>
<dbReference type="Pfam" id="PF04707">
    <property type="entry name" value="PRELI"/>
    <property type="match status" value="1"/>
</dbReference>
<dbReference type="GO" id="GO:0005758">
    <property type="term" value="C:mitochondrial intermembrane space"/>
    <property type="evidence" value="ECO:0007669"/>
    <property type="project" value="InterPro"/>
</dbReference>
<evidence type="ECO:0000259" key="2">
    <source>
        <dbReference type="PROSITE" id="PS50904"/>
    </source>
</evidence>
<feature type="compositionally biased region" description="Basic and acidic residues" evidence="1">
    <location>
        <begin position="191"/>
        <end position="200"/>
    </location>
</feature>
<keyword evidence="4" id="KW-1185">Reference proteome</keyword>
<dbReference type="Proteomes" id="UP000886653">
    <property type="component" value="Unassembled WGS sequence"/>
</dbReference>
<gene>
    <name evidence="3" type="ORF">CROQUDRAFT_72513</name>
</gene>
<dbReference type="OrthoDB" id="407630at2759"/>
<dbReference type="EMBL" id="MU167216">
    <property type="protein sequence ID" value="KAG0150984.1"/>
    <property type="molecule type" value="Genomic_DNA"/>
</dbReference>
<evidence type="ECO:0000313" key="4">
    <source>
        <dbReference type="Proteomes" id="UP000886653"/>
    </source>
</evidence>
<protein>
    <recommendedName>
        <fullName evidence="2">PRELI/MSF1 domain-containing protein</fullName>
    </recommendedName>
</protein>
<dbReference type="AlphaFoldDB" id="A0A9P6TGG8"/>
<dbReference type="PROSITE" id="PS50904">
    <property type="entry name" value="PRELI_MSF1"/>
    <property type="match status" value="1"/>
</dbReference>
<feature type="region of interest" description="Disordered" evidence="1">
    <location>
        <begin position="189"/>
        <end position="213"/>
    </location>
</feature>
<name>A0A9P6TGG8_9BASI</name>
<organism evidence="3 4">
    <name type="scientific">Cronartium quercuum f. sp. fusiforme G11</name>
    <dbReference type="NCBI Taxonomy" id="708437"/>
    <lineage>
        <taxon>Eukaryota</taxon>
        <taxon>Fungi</taxon>
        <taxon>Dikarya</taxon>
        <taxon>Basidiomycota</taxon>
        <taxon>Pucciniomycotina</taxon>
        <taxon>Pucciniomycetes</taxon>
        <taxon>Pucciniales</taxon>
        <taxon>Coleosporiaceae</taxon>
        <taxon>Cronartium</taxon>
    </lineage>
</organism>
<evidence type="ECO:0000313" key="3">
    <source>
        <dbReference type="EMBL" id="KAG0150984.1"/>
    </source>
</evidence>
<feature type="domain" description="PRELI/MSF1" evidence="2">
    <location>
        <begin position="1"/>
        <end position="186"/>
    </location>
</feature>
<reference evidence="3" key="1">
    <citation type="submission" date="2013-11" db="EMBL/GenBank/DDBJ databases">
        <title>Genome sequence of the fusiform rust pathogen reveals effectors for host alternation and coevolution with pine.</title>
        <authorList>
            <consortium name="DOE Joint Genome Institute"/>
            <person name="Smith K."/>
            <person name="Pendleton A."/>
            <person name="Kubisiak T."/>
            <person name="Anderson C."/>
            <person name="Salamov A."/>
            <person name="Aerts A."/>
            <person name="Riley R."/>
            <person name="Clum A."/>
            <person name="Lindquist E."/>
            <person name="Ence D."/>
            <person name="Campbell M."/>
            <person name="Kronenberg Z."/>
            <person name="Feau N."/>
            <person name="Dhillon B."/>
            <person name="Hamelin R."/>
            <person name="Burleigh J."/>
            <person name="Smith J."/>
            <person name="Yandell M."/>
            <person name="Nelson C."/>
            <person name="Grigoriev I."/>
            <person name="Davis J."/>
        </authorList>
    </citation>
    <scope>NUCLEOTIDE SEQUENCE</scope>
    <source>
        <strain evidence="3">G11</strain>
    </source>
</reference>
<feature type="compositionally biased region" description="Polar residues" evidence="1">
    <location>
        <begin position="201"/>
        <end position="213"/>
    </location>
</feature>
<accession>A0A9P6TGG8</accession>
<comment type="caution">
    <text evidence="3">The sequence shown here is derived from an EMBL/GenBank/DDBJ whole genome shotgun (WGS) entry which is preliminary data.</text>
</comment>
<dbReference type="InterPro" id="IPR037365">
    <property type="entry name" value="Slowmo/Ups"/>
</dbReference>